<evidence type="ECO:0000256" key="1">
    <source>
        <dbReference type="SAM" id="MobiDB-lite"/>
    </source>
</evidence>
<keyword evidence="3" id="KW-1185">Reference proteome</keyword>
<dbReference type="EMBL" id="DF968239">
    <property type="protein sequence ID" value="GAP47641.1"/>
    <property type="molecule type" value="Genomic_DNA"/>
</dbReference>
<protein>
    <submittedName>
        <fullName evidence="2">Uncharacterized protein</fullName>
    </submittedName>
</protein>
<gene>
    <name evidence="2" type="ORF">SAZU_2378</name>
</gene>
<accession>A0A0K8PID2</accession>
<organism evidence="2 3">
    <name type="scientific">Streptomyces azureus</name>
    <dbReference type="NCBI Taxonomy" id="146537"/>
    <lineage>
        <taxon>Bacteria</taxon>
        <taxon>Bacillati</taxon>
        <taxon>Actinomycetota</taxon>
        <taxon>Actinomycetes</taxon>
        <taxon>Kitasatosporales</taxon>
        <taxon>Streptomycetaceae</taxon>
        <taxon>Streptomyces</taxon>
    </lineage>
</organism>
<proteinExistence type="predicted"/>
<evidence type="ECO:0000313" key="2">
    <source>
        <dbReference type="EMBL" id="GAP47641.1"/>
    </source>
</evidence>
<dbReference type="PATRIC" id="fig|146537.3.peg.2510"/>
<feature type="region of interest" description="Disordered" evidence="1">
    <location>
        <begin position="1"/>
        <end position="33"/>
    </location>
</feature>
<dbReference type="AlphaFoldDB" id="A0A0K8PID2"/>
<dbReference type="RefSeq" id="WP_059416882.1">
    <property type="nucleotide sequence ID" value="NZ_DF968239.1"/>
</dbReference>
<feature type="compositionally biased region" description="Low complexity" evidence="1">
    <location>
        <begin position="1"/>
        <end position="19"/>
    </location>
</feature>
<dbReference type="Proteomes" id="UP000053859">
    <property type="component" value="Unassembled WGS sequence"/>
</dbReference>
<name>A0A0K8PID2_STRAJ</name>
<evidence type="ECO:0000313" key="3">
    <source>
        <dbReference type="Proteomes" id="UP000053859"/>
    </source>
</evidence>
<reference evidence="2" key="1">
    <citation type="journal article" date="2015" name="Genome Announc.">
        <title>Draft Genome Sequence of Thiostrepton-Producing Streptomyces azureus ATCC 14921.</title>
        <authorList>
            <person name="Sakihara K."/>
            <person name="Maeda J."/>
            <person name="Tashiro K."/>
            <person name="Fujino Y."/>
            <person name="Kuhara S."/>
            <person name="Ohshima T."/>
            <person name="Ogata S."/>
            <person name="Doi K."/>
        </authorList>
    </citation>
    <scope>NUCLEOTIDE SEQUENCE [LARGE SCALE GENOMIC DNA]</scope>
    <source>
        <strain evidence="2">ATCC14921</strain>
    </source>
</reference>
<sequence>MNAISSMARAVGSGRARSSSSDEEEARIRAERGETVMERALTPHFQDLAARLQKTLAQHEEEDGTGPGA</sequence>